<feature type="signal peptide" evidence="1">
    <location>
        <begin position="1"/>
        <end position="19"/>
    </location>
</feature>
<dbReference type="Proteomes" id="UP000033202">
    <property type="component" value="Unassembled WGS sequence"/>
</dbReference>
<name>A0A0E9MUZ6_9SPHN</name>
<evidence type="ECO:0000313" key="2">
    <source>
        <dbReference type="EMBL" id="GAO40945.1"/>
    </source>
</evidence>
<dbReference type="PANTHER" id="PTHR47197">
    <property type="entry name" value="PROTEIN NIRF"/>
    <property type="match status" value="1"/>
</dbReference>
<reference evidence="2 3" key="1">
    <citation type="submission" date="2015-04" db="EMBL/GenBank/DDBJ databases">
        <title>Whole genome shotgun sequence of Sphingomonas changbaiensis NBRC 104936.</title>
        <authorList>
            <person name="Katano-Makiyama Y."/>
            <person name="Hosoyama A."/>
            <person name="Hashimoto M."/>
            <person name="Noguchi M."/>
            <person name="Tsuchikane K."/>
            <person name="Ohji S."/>
            <person name="Yamazoe A."/>
            <person name="Ichikawa N."/>
            <person name="Kimura A."/>
            <person name="Fujita N."/>
        </authorList>
    </citation>
    <scope>NUCLEOTIDE SEQUENCE [LARGE SCALE GENOMIC DNA]</scope>
    <source>
        <strain evidence="2 3">NBRC 104936</strain>
    </source>
</reference>
<dbReference type="AlphaFoldDB" id="A0A0E9MUZ6"/>
<evidence type="ECO:0000256" key="1">
    <source>
        <dbReference type="SAM" id="SignalP"/>
    </source>
</evidence>
<evidence type="ECO:0000313" key="3">
    <source>
        <dbReference type="Proteomes" id="UP000033202"/>
    </source>
</evidence>
<proteinExistence type="predicted"/>
<comment type="caution">
    <text evidence="2">The sequence shown here is derived from an EMBL/GenBank/DDBJ whole genome shotgun (WGS) entry which is preliminary data.</text>
</comment>
<accession>A0A0E9MUZ6</accession>
<dbReference type="InterPro" id="IPR011048">
    <property type="entry name" value="Haem_d1_sf"/>
</dbReference>
<dbReference type="EMBL" id="BBWU01000053">
    <property type="protein sequence ID" value="GAO40945.1"/>
    <property type="molecule type" value="Genomic_DNA"/>
</dbReference>
<dbReference type="STRING" id="1219043.SCH01S_53_00170"/>
<gene>
    <name evidence="2" type="ORF">SCH01S_53_00170</name>
</gene>
<dbReference type="PANTHER" id="PTHR47197:SF3">
    <property type="entry name" value="DIHYDRO-HEME D1 DEHYDROGENASE"/>
    <property type="match status" value="1"/>
</dbReference>
<dbReference type="Gene3D" id="2.130.10.10">
    <property type="entry name" value="YVTN repeat-like/Quinoprotein amine dehydrogenase"/>
    <property type="match status" value="1"/>
</dbReference>
<keyword evidence="3" id="KW-1185">Reference proteome</keyword>
<dbReference type="SUPFAM" id="SSF51004">
    <property type="entry name" value="C-terminal (heme d1) domain of cytochrome cd1-nitrite reductase"/>
    <property type="match status" value="1"/>
</dbReference>
<protein>
    <recommendedName>
        <fullName evidence="4">Gluconolactonase</fullName>
    </recommendedName>
</protein>
<evidence type="ECO:0008006" key="4">
    <source>
        <dbReference type="Google" id="ProtNLM"/>
    </source>
</evidence>
<dbReference type="RefSeq" id="WP_046349729.1">
    <property type="nucleotide sequence ID" value="NZ_BBWU01000053.1"/>
</dbReference>
<feature type="chain" id="PRO_5002429805" description="Gluconolactonase" evidence="1">
    <location>
        <begin position="20"/>
        <end position="334"/>
    </location>
</feature>
<dbReference type="InterPro" id="IPR051200">
    <property type="entry name" value="Host-pathogen_enzymatic-act"/>
</dbReference>
<organism evidence="2 3">
    <name type="scientific">Sphingomonas changbaiensis NBRC 104936</name>
    <dbReference type="NCBI Taxonomy" id="1219043"/>
    <lineage>
        <taxon>Bacteria</taxon>
        <taxon>Pseudomonadati</taxon>
        <taxon>Pseudomonadota</taxon>
        <taxon>Alphaproteobacteria</taxon>
        <taxon>Sphingomonadales</taxon>
        <taxon>Sphingomonadaceae</taxon>
        <taxon>Sphingomonas</taxon>
    </lineage>
</organism>
<keyword evidence="1" id="KW-0732">Signal</keyword>
<dbReference type="InterPro" id="IPR015943">
    <property type="entry name" value="WD40/YVTN_repeat-like_dom_sf"/>
</dbReference>
<sequence length="334" mass="34461">MTRLLPFAVALMIASAAGAAPSHYAVTATVAIPDGGWDLASVDDASQQLFLARSANITAVDLAHGRAVRSLGHLDRGHAAIPIPGASEILATSGKDNSAYLFDTKDGRQIARVPVGANPDAAIYDRASNRAFVMNAKDGTVSVVDPHAARVEATIQLRPGLELPAITPNRILFINNEEASEIESIDLRTRKPGAVIALPGCEGPTGLAYDAKSGRLISACANGKAAIVDARTGREVALLAIGKGPDGAMVDEARRMAFIPCGRDGVLDVIALDAPGGPKVVDQVKTEIGARTGALDPRDGAVYLAAARFDPPATPGGRPTAVPGTAHLVVVTRQ</sequence>
<dbReference type="OrthoDB" id="7187796at2"/>